<dbReference type="Proteomes" id="UP000236514">
    <property type="component" value="Unassembled WGS sequence"/>
</dbReference>
<dbReference type="RefSeq" id="WP_103205720.1">
    <property type="nucleotide sequence ID" value="NZ_OKQY01000053.1"/>
</dbReference>
<comment type="caution">
    <text evidence="1">The sequence shown here is derived from an EMBL/GenBank/DDBJ whole genome shotgun (WGS) entry which is preliminary data.</text>
</comment>
<proteinExistence type="predicted"/>
<name>A0A2K2TG15_LIMFE</name>
<dbReference type="AlphaFoldDB" id="A0A2K2TG15"/>
<protein>
    <submittedName>
        <fullName evidence="1">Uncharacterized protein</fullName>
    </submittedName>
</protein>
<dbReference type="EMBL" id="POTQ01000054">
    <property type="protein sequence ID" value="PNV56926.1"/>
    <property type="molecule type" value="Genomic_DNA"/>
</dbReference>
<sequence>MVIDEIAKELAKETPTSLENIQNVLNNIELGELERNLTIICFMADMFGENGPSLGIVATTLKNDYGLTSESIEWCYQLVNKFFSYRKQFLKSKNQFSSEYVNLRNISEDNNLPKSVIVRIDKDERKFGITDINCTIKKEESYYDGLGKVRLFGEVKHQAINKTALIYVIVYNDNNEIICYNSETELSKKKGKSIIDVSLAFPLDENISAIYLKPAPDPWAYG</sequence>
<accession>A0A2K2TG15</accession>
<evidence type="ECO:0000313" key="1">
    <source>
        <dbReference type="EMBL" id="PNV56926.1"/>
    </source>
</evidence>
<evidence type="ECO:0000313" key="2">
    <source>
        <dbReference type="Proteomes" id="UP000236514"/>
    </source>
</evidence>
<reference evidence="1 2" key="1">
    <citation type="submission" date="2018-01" db="EMBL/GenBank/DDBJ databases">
        <title>Draft genome sequence of the feruloyl esterase-producing strain Lactobacillus fermentum CRL 1446, isolated from artisanal goat milk cheese.</title>
        <authorList>
            <person name="Abeijon Mukdsi M.C."/>
            <person name="Saavedra L."/>
            <person name="Gauffin Cano M.P."/>
            <person name="Hebert E.M."/>
            <person name="Medina R.B."/>
        </authorList>
    </citation>
    <scope>NUCLEOTIDE SEQUENCE [LARGE SCALE GENOMIC DNA]</scope>
    <source>
        <strain evidence="1 2">CRL 1446</strain>
    </source>
</reference>
<gene>
    <name evidence="1" type="ORF">C1Y38_11255</name>
</gene>
<organism evidence="1 2">
    <name type="scientific">Limosilactobacillus fermentum</name>
    <name type="common">Lactobacillus fermentum</name>
    <dbReference type="NCBI Taxonomy" id="1613"/>
    <lineage>
        <taxon>Bacteria</taxon>
        <taxon>Bacillati</taxon>
        <taxon>Bacillota</taxon>
        <taxon>Bacilli</taxon>
        <taxon>Lactobacillales</taxon>
        <taxon>Lactobacillaceae</taxon>
        <taxon>Limosilactobacillus</taxon>
    </lineage>
</organism>